<proteinExistence type="inferred from homology"/>
<keyword evidence="8" id="KW-1185">Reference proteome</keyword>
<comment type="similarity">
    <text evidence="3">Belongs to the class-III pyridoxal-phosphate-dependent aminotransferase family.</text>
</comment>
<evidence type="ECO:0000256" key="4">
    <source>
        <dbReference type="ARBA" id="ARBA00022448"/>
    </source>
</evidence>
<dbReference type="SUPFAM" id="SSF53383">
    <property type="entry name" value="PLP-dependent transferases"/>
    <property type="match status" value="1"/>
</dbReference>
<dbReference type="GO" id="GO:0006887">
    <property type="term" value="P:exocytosis"/>
    <property type="evidence" value="ECO:0007669"/>
    <property type="project" value="InterPro"/>
</dbReference>
<dbReference type="GO" id="GO:0030170">
    <property type="term" value="F:pyridoxal phosphate binding"/>
    <property type="evidence" value="ECO:0007669"/>
    <property type="project" value="InterPro"/>
</dbReference>
<evidence type="ECO:0000256" key="1">
    <source>
        <dbReference type="ARBA" id="ARBA00001933"/>
    </source>
</evidence>
<gene>
    <name evidence="7" type="ORF">C7999DRAFT_42746</name>
</gene>
<dbReference type="GO" id="GO:0008483">
    <property type="term" value="F:transaminase activity"/>
    <property type="evidence" value="ECO:0007669"/>
    <property type="project" value="InterPro"/>
</dbReference>
<feature type="domain" description="Exocyst complex subunit Exo70 C-terminal" evidence="6">
    <location>
        <begin position="728"/>
        <end position="1120"/>
    </location>
</feature>
<reference evidence="7" key="2">
    <citation type="submission" date="2023-05" db="EMBL/GenBank/DDBJ databases">
        <authorList>
            <consortium name="Lawrence Berkeley National Laboratory"/>
            <person name="Steindorff A."/>
            <person name="Hensen N."/>
            <person name="Bonometti L."/>
            <person name="Westerberg I."/>
            <person name="Brannstrom I.O."/>
            <person name="Guillou S."/>
            <person name="Cros-Aarteil S."/>
            <person name="Calhoun S."/>
            <person name="Haridas S."/>
            <person name="Kuo A."/>
            <person name="Mondo S."/>
            <person name="Pangilinan J."/>
            <person name="Riley R."/>
            <person name="Labutti K."/>
            <person name="Andreopoulos B."/>
            <person name="Lipzen A."/>
            <person name="Chen C."/>
            <person name="Yanf M."/>
            <person name="Daum C."/>
            <person name="Ng V."/>
            <person name="Clum A."/>
            <person name="Ohm R."/>
            <person name="Martin F."/>
            <person name="Silar P."/>
            <person name="Natvig D."/>
            <person name="Lalanne C."/>
            <person name="Gautier V."/>
            <person name="Ament-Velasquez S.L."/>
            <person name="Kruys A."/>
            <person name="Hutchinson M.I."/>
            <person name="Powell A.J."/>
            <person name="Barry K."/>
            <person name="Miller A.N."/>
            <person name="Grigoriev I.V."/>
            <person name="Debuchy R."/>
            <person name="Gladieux P."/>
            <person name="Thoren M.H."/>
            <person name="Johannesson H."/>
        </authorList>
    </citation>
    <scope>NUCLEOTIDE SEQUENCE</scope>
    <source>
        <strain evidence="7">CBS 359.72</strain>
    </source>
</reference>
<evidence type="ECO:0000313" key="7">
    <source>
        <dbReference type="EMBL" id="KAK4245785.1"/>
    </source>
</evidence>
<name>A0AAN7CQ08_9PEZI</name>
<dbReference type="GO" id="GO:0005546">
    <property type="term" value="F:phosphatidylinositol-4,5-bisphosphate binding"/>
    <property type="evidence" value="ECO:0007669"/>
    <property type="project" value="InterPro"/>
</dbReference>
<dbReference type="NCBIfam" id="NF005685">
    <property type="entry name" value="PRK07483.1"/>
    <property type="match status" value="1"/>
</dbReference>
<evidence type="ECO:0000313" key="8">
    <source>
        <dbReference type="Proteomes" id="UP001303647"/>
    </source>
</evidence>
<dbReference type="Proteomes" id="UP001303647">
    <property type="component" value="Unassembled WGS sequence"/>
</dbReference>
<dbReference type="InterPro" id="IPR016159">
    <property type="entry name" value="Cullin_repeat-like_dom_sf"/>
</dbReference>
<sequence>MVLRQLDPTREDAVGQCAQAARSSAVLHRDLNYDFLSLTEGKGNHLMLADGRRVFDASGGASVGCLGWGNERVARAVMKQIMAIPYCSTVFYTTSVQEELCRYLVDSTHGSMGRAYIVNSGSEAMEAALKLARQYFVELSPAQHNRTRFISRRQSYHGITLGALAVGGHEYRRAKFEPILMKNSSRVSPCNPFRGKNPGETDQEYVDRLVKELDDEFQAVGPETVCAFIAEPIVGAALGCVPSVPGYFKAVQAVCRKYGALLIFDEVMCGMGRTGTLHAWEQEGVAPDIQTFGKALGGGYQPVAGVLASRGVVNVLERGSSVFVHGHTYQGHPAGCAAALEVQKIIRDENLLANVRTMGELLSKRLQERLGAHPNVGNIRGRGLFWGIEFVADKDKKEPFPAEDHVAMAICERGLAKEYSIGVYPGTGSADGIRGDHIIVSPAYNVRKEEIEWIVDALGRLVDDFFRIRHIGGLSAMAVGVTSVRQAADEEARAEVDVLNSRLEKTTQLTKKIQACLGRLEATGKSVRDVAGPLNGETKKLQVLGNNIEAVLTAIERLRQPADSKNDEEQIIRMGPDKAGLPNYLASIKRLNKALGDMKASNLRSTQQTVAELQRLVKLGNTQLENSFDKLLRNETPRALEPLHFITKNKPFPVLSQDKFARLGLMNSFVAGLYRQNNAAGAPQDSPIAKIYIEIRSQYLSSALVNLAAASTSTARKKNPDAIYRAGTNGIGTYAQAMEGLFISEYENICNIFTREDWGPVFEATCQPSLVELGRTLRELNGHIKVHLTTDCYLAYEIVEIISQLSNNLERRTGELKNSLAASLKPVRETAKSSLAELLEDTKRRINSLQTLPMDGAPIPIVSESMQRLQTMVDFLRPISSIMISLGDGGWKSVASSRGGVSDGIPSLASFDIGADGKEIFAHYCTDTIEALMMALDARARLLLQKKPVMGVFLANSVVIIERMIQTSELAGLLENRLGALETWRKKAASLYTDTCKDVSMHLFDVIHTSRTGGGGGGGRPTSGQGGAMVVDSASILKSLSSKDKESIKNKFAAFNTSFDDMVLRHKGYAMEREVRQMFAKDMQTMIEPLYNRFWDRYHEVDKGKGKYVKYDKSAIAAVFLTLY</sequence>
<evidence type="ECO:0000256" key="2">
    <source>
        <dbReference type="ARBA" id="ARBA00006756"/>
    </source>
</evidence>
<dbReference type="Pfam" id="PF00202">
    <property type="entry name" value="Aminotran_3"/>
    <property type="match status" value="1"/>
</dbReference>
<dbReference type="SUPFAM" id="SSF74788">
    <property type="entry name" value="Cullin repeat-like"/>
    <property type="match status" value="1"/>
</dbReference>
<dbReference type="PANTHER" id="PTHR43094">
    <property type="entry name" value="AMINOTRANSFERASE"/>
    <property type="match status" value="1"/>
</dbReference>
<dbReference type="Pfam" id="PF03081">
    <property type="entry name" value="Exo70_C"/>
    <property type="match status" value="1"/>
</dbReference>
<evidence type="ECO:0000256" key="3">
    <source>
        <dbReference type="ARBA" id="ARBA00008954"/>
    </source>
</evidence>
<dbReference type="Pfam" id="PF20669">
    <property type="entry name" value="Exo70_N"/>
    <property type="match status" value="1"/>
</dbReference>
<dbReference type="Gene3D" id="1.20.1280.170">
    <property type="entry name" value="Exocyst complex component Exo70"/>
    <property type="match status" value="1"/>
</dbReference>
<accession>A0AAN7CQ08</accession>
<dbReference type="FunFam" id="3.40.640.10:FF:000004">
    <property type="entry name" value="Acetylornithine aminotransferase"/>
    <property type="match status" value="1"/>
</dbReference>
<dbReference type="CDD" id="cd00610">
    <property type="entry name" value="OAT_like"/>
    <property type="match status" value="1"/>
</dbReference>
<dbReference type="Gene3D" id="3.90.1150.10">
    <property type="entry name" value="Aspartate Aminotransferase, domain 1"/>
    <property type="match status" value="1"/>
</dbReference>
<protein>
    <submittedName>
        <fullName evidence="7">Exocyst complex protein exo70</fullName>
    </submittedName>
</protein>
<dbReference type="InterPro" id="IPR015421">
    <property type="entry name" value="PyrdxlP-dep_Trfase_major"/>
</dbReference>
<dbReference type="GO" id="GO:0005829">
    <property type="term" value="C:cytosol"/>
    <property type="evidence" value="ECO:0007669"/>
    <property type="project" value="TreeGrafter"/>
</dbReference>
<comment type="caution">
    <text evidence="7">The sequence shown here is derived from an EMBL/GenBank/DDBJ whole genome shotgun (WGS) entry which is preliminary data.</text>
</comment>
<dbReference type="InterPro" id="IPR015424">
    <property type="entry name" value="PyrdxlP-dep_Trfase"/>
</dbReference>
<organism evidence="7 8">
    <name type="scientific">Corynascus novoguineensis</name>
    <dbReference type="NCBI Taxonomy" id="1126955"/>
    <lineage>
        <taxon>Eukaryota</taxon>
        <taxon>Fungi</taxon>
        <taxon>Dikarya</taxon>
        <taxon>Ascomycota</taxon>
        <taxon>Pezizomycotina</taxon>
        <taxon>Sordariomycetes</taxon>
        <taxon>Sordariomycetidae</taxon>
        <taxon>Sordariales</taxon>
        <taxon>Chaetomiaceae</taxon>
        <taxon>Corynascus</taxon>
    </lineage>
</organism>
<dbReference type="EMBL" id="MU857691">
    <property type="protein sequence ID" value="KAK4245785.1"/>
    <property type="molecule type" value="Genomic_DNA"/>
</dbReference>
<dbReference type="GO" id="GO:0000145">
    <property type="term" value="C:exocyst"/>
    <property type="evidence" value="ECO:0007669"/>
    <property type="project" value="InterPro"/>
</dbReference>
<evidence type="ECO:0000256" key="5">
    <source>
        <dbReference type="ARBA" id="ARBA00022898"/>
    </source>
</evidence>
<comment type="similarity">
    <text evidence="2">Belongs to the EXO70 family.</text>
</comment>
<dbReference type="InterPro" id="IPR015422">
    <property type="entry name" value="PyrdxlP-dep_Trfase_small"/>
</dbReference>
<reference evidence="7" key="1">
    <citation type="journal article" date="2023" name="Mol. Phylogenet. Evol.">
        <title>Genome-scale phylogeny and comparative genomics of the fungal order Sordariales.</title>
        <authorList>
            <person name="Hensen N."/>
            <person name="Bonometti L."/>
            <person name="Westerberg I."/>
            <person name="Brannstrom I.O."/>
            <person name="Guillou S."/>
            <person name="Cros-Aarteil S."/>
            <person name="Calhoun S."/>
            <person name="Haridas S."/>
            <person name="Kuo A."/>
            <person name="Mondo S."/>
            <person name="Pangilinan J."/>
            <person name="Riley R."/>
            <person name="LaButti K."/>
            <person name="Andreopoulos B."/>
            <person name="Lipzen A."/>
            <person name="Chen C."/>
            <person name="Yan M."/>
            <person name="Daum C."/>
            <person name="Ng V."/>
            <person name="Clum A."/>
            <person name="Steindorff A."/>
            <person name="Ohm R.A."/>
            <person name="Martin F."/>
            <person name="Silar P."/>
            <person name="Natvig D.O."/>
            <person name="Lalanne C."/>
            <person name="Gautier V."/>
            <person name="Ament-Velasquez S.L."/>
            <person name="Kruys A."/>
            <person name="Hutchinson M.I."/>
            <person name="Powell A.J."/>
            <person name="Barry K."/>
            <person name="Miller A.N."/>
            <person name="Grigoriev I.V."/>
            <person name="Debuchy R."/>
            <person name="Gladieux P."/>
            <person name="Hiltunen Thoren M."/>
            <person name="Johannesson H."/>
        </authorList>
    </citation>
    <scope>NUCLEOTIDE SEQUENCE</scope>
    <source>
        <strain evidence="7">CBS 359.72</strain>
    </source>
</reference>
<dbReference type="InterPro" id="IPR046364">
    <property type="entry name" value="Exo70_C"/>
</dbReference>
<evidence type="ECO:0000259" key="6">
    <source>
        <dbReference type="Pfam" id="PF03081"/>
    </source>
</evidence>
<dbReference type="InterPro" id="IPR005814">
    <property type="entry name" value="Aminotrans_3"/>
</dbReference>
<keyword evidence="5" id="KW-0663">Pyridoxal phosphate</keyword>
<dbReference type="PANTHER" id="PTHR43094:SF1">
    <property type="entry name" value="AMINOTRANSFERASE CLASS-III"/>
    <property type="match status" value="1"/>
</dbReference>
<comment type="cofactor">
    <cofactor evidence="1">
        <name>pyridoxal 5'-phosphate</name>
        <dbReference type="ChEBI" id="CHEBI:597326"/>
    </cofactor>
</comment>
<dbReference type="Gene3D" id="3.40.640.10">
    <property type="entry name" value="Type I PLP-dependent aspartate aminotransferase-like (Major domain)"/>
    <property type="match status" value="1"/>
</dbReference>
<keyword evidence="4" id="KW-0813">Transport</keyword>
<dbReference type="AlphaFoldDB" id="A0AAN7CQ08"/>